<feature type="domain" description="Major facilitator superfamily (MFS) profile" evidence="8">
    <location>
        <begin position="48"/>
        <end position="443"/>
    </location>
</feature>
<evidence type="ECO:0000256" key="7">
    <source>
        <dbReference type="SAM" id="Phobius"/>
    </source>
</evidence>
<keyword evidence="10" id="KW-1185">Reference proteome</keyword>
<keyword evidence="4 7" id="KW-1133">Transmembrane helix</keyword>
<organism evidence="9 10">
    <name type="scientific">Brachybacterium nesterenkovii</name>
    <dbReference type="NCBI Taxonomy" id="47847"/>
    <lineage>
        <taxon>Bacteria</taxon>
        <taxon>Bacillati</taxon>
        <taxon>Actinomycetota</taxon>
        <taxon>Actinomycetes</taxon>
        <taxon>Micrococcales</taxon>
        <taxon>Dermabacteraceae</taxon>
        <taxon>Brachybacterium</taxon>
    </lineage>
</organism>
<feature type="transmembrane region" description="Helical" evidence="7">
    <location>
        <begin position="256"/>
        <end position="277"/>
    </location>
</feature>
<dbReference type="GO" id="GO:0022857">
    <property type="term" value="F:transmembrane transporter activity"/>
    <property type="evidence" value="ECO:0007669"/>
    <property type="project" value="InterPro"/>
</dbReference>
<dbReference type="Proteomes" id="UP000195981">
    <property type="component" value="Unassembled WGS sequence"/>
</dbReference>
<dbReference type="AlphaFoldDB" id="A0A1X6WZW8"/>
<proteinExistence type="predicted"/>
<dbReference type="InterPro" id="IPR020846">
    <property type="entry name" value="MFS_dom"/>
</dbReference>
<accession>A0A1X6WZW8</accession>
<dbReference type="CDD" id="cd06174">
    <property type="entry name" value="MFS"/>
    <property type="match status" value="1"/>
</dbReference>
<dbReference type="Pfam" id="PF07690">
    <property type="entry name" value="MFS_1"/>
    <property type="match status" value="1"/>
</dbReference>
<evidence type="ECO:0000256" key="2">
    <source>
        <dbReference type="ARBA" id="ARBA00022475"/>
    </source>
</evidence>
<evidence type="ECO:0000313" key="9">
    <source>
        <dbReference type="EMBL" id="SLM91513.1"/>
    </source>
</evidence>
<dbReference type="PANTHER" id="PTHR43124">
    <property type="entry name" value="PURINE EFFLUX PUMP PBUE"/>
    <property type="match status" value="1"/>
</dbReference>
<feature type="transmembrane region" description="Helical" evidence="7">
    <location>
        <begin position="109"/>
        <end position="129"/>
    </location>
</feature>
<feature type="transmembrane region" description="Helical" evidence="7">
    <location>
        <begin position="43"/>
        <end position="61"/>
    </location>
</feature>
<dbReference type="Gene3D" id="1.20.1250.20">
    <property type="entry name" value="MFS general substrate transporter like domains"/>
    <property type="match status" value="2"/>
</dbReference>
<dbReference type="InterPro" id="IPR050189">
    <property type="entry name" value="MFS_Efflux_Transporters"/>
</dbReference>
<sequence length="471" mass="48971">MGLRAPVDLEDGPGDLIGDEAGTGGEGGHGVSVTEGVDILPSVRAYIVWGTGVLAYIIAVLQRTSLGVSGLEAAVRFGAPASVVSTFVVVQLLVYALAQIPAGVLLDRYGARVTLTAGAVLMALGQLAIAHTDAVGTAIAARVVVGAGDALTFGSAVRLVPAWFPHERAPIMTQLTGMIGQIGQVLSAIPFVALLGAAGWTAAFTTASAIGGAVAVLVALVVRATPPGTRRSAPRHDVRRIPVIIARIARHPATQLGFWAHGVAGFPGIVFALMWGFPYLTAGEGLPVPIASTLMTVLVISTMISGPLMGMVSQRHPLRRSNVLLLVVAATFVPLLAVVLWPGPAPLWLLTAMVAGMGVGGPASSVGFDFTRSHLAFHRLGTATGIVIMGGFTLGLACTFGIGLVLDVLRPAGDYDLASFRWALALMLPVQVIATALLLESRARLRRRMAEAGQTVPSWGEVWRSGRWRRL</sequence>
<dbReference type="OrthoDB" id="4332123at2"/>
<feature type="transmembrane region" description="Helical" evidence="7">
    <location>
        <begin position="418"/>
        <end position="439"/>
    </location>
</feature>
<evidence type="ECO:0000256" key="3">
    <source>
        <dbReference type="ARBA" id="ARBA00022692"/>
    </source>
</evidence>
<dbReference type="GO" id="GO:0005886">
    <property type="term" value="C:plasma membrane"/>
    <property type="evidence" value="ECO:0007669"/>
    <property type="project" value="UniProtKB-SubCell"/>
</dbReference>
<evidence type="ECO:0000259" key="8">
    <source>
        <dbReference type="PROSITE" id="PS50850"/>
    </source>
</evidence>
<feature type="transmembrane region" description="Helical" evidence="7">
    <location>
        <begin position="323"/>
        <end position="341"/>
    </location>
</feature>
<gene>
    <name evidence="9" type="ORF">FM110_06645</name>
</gene>
<keyword evidence="3 7" id="KW-0812">Transmembrane</keyword>
<protein>
    <submittedName>
        <fullName evidence="9">Major facilitator superfamily MFS_1</fullName>
    </submittedName>
</protein>
<dbReference type="PANTHER" id="PTHR43124:SF3">
    <property type="entry name" value="CHLORAMPHENICOL EFFLUX PUMP RV0191"/>
    <property type="match status" value="1"/>
</dbReference>
<keyword evidence="2" id="KW-1003">Cell membrane</keyword>
<evidence type="ECO:0000256" key="1">
    <source>
        <dbReference type="ARBA" id="ARBA00004651"/>
    </source>
</evidence>
<feature type="region of interest" description="Disordered" evidence="6">
    <location>
        <begin position="1"/>
        <end position="27"/>
    </location>
</feature>
<feature type="transmembrane region" description="Helical" evidence="7">
    <location>
        <begin position="347"/>
        <end position="368"/>
    </location>
</feature>
<evidence type="ECO:0000256" key="4">
    <source>
        <dbReference type="ARBA" id="ARBA00022989"/>
    </source>
</evidence>
<feature type="transmembrane region" description="Helical" evidence="7">
    <location>
        <begin position="202"/>
        <end position="222"/>
    </location>
</feature>
<feature type="transmembrane region" description="Helical" evidence="7">
    <location>
        <begin position="73"/>
        <end position="97"/>
    </location>
</feature>
<dbReference type="EMBL" id="FWFG01000060">
    <property type="protein sequence ID" value="SLM91513.1"/>
    <property type="molecule type" value="Genomic_DNA"/>
</dbReference>
<feature type="transmembrane region" description="Helical" evidence="7">
    <location>
        <begin position="289"/>
        <end position="311"/>
    </location>
</feature>
<keyword evidence="5 7" id="KW-0472">Membrane</keyword>
<comment type="subcellular location">
    <subcellularLocation>
        <location evidence="1">Cell membrane</location>
        <topology evidence="1">Multi-pass membrane protein</topology>
    </subcellularLocation>
</comment>
<dbReference type="SUPFAM" id="SSF103473">
    <property type="entry name" value="MFS general substrate transporter"/>
    <property type="match status" value="1"/>
</dbReference>
<dbReference type="InterPro" id="IPR011701">
    <property type="entry name" value="MFS"/>
</dbReference>
<evidence type="ECO:0000256" key="6">
    <source>
        <dbReference type="SAM" id="MobiDB-lite"/>
    </source>
</evidence>
<dbReference type="InterPro" id="IPR036259">
    <property type="entry name" value="MFS_trans_sf"/>
</dbReference>
<evidence type="ECO:0000256" key="5">
    <source>
        <dbReference type="ARBA" id="ARBA00023136"/>
    </source>
</evidence>
<feature type="transmembrane region" description="Helical" evidence="7">
    <location>
        <begin position="380"/>
        <end position="406"/>
    </location>
</feature>
<evidence type="ECO:0000313" key="10">
    <source>
        <dbReference type="Proteomes" id="UP000195981"/>
    </source>
</evidence>
<dbReference type="PROSITE" id="PS50850">
    <property type="entry name" value="MFS"/>
    <property type="match status" value="1"/>
</dbReference>
<reference evidence="9 10" key="1">
    <citation type="submission" date="2017-02" db="EMBL/GenBank/DDBJ databases">
        <authorList>
            <person name="Peterson S.W."/>
        </authorList>
    </citation>
    <scope>NUCLEOTIDE SEQUENCE [LARGE SCALE GENOMIC DNA]</scope>
    <source>
        <strain evidence="9 10">CIP104813</strain>
    </source>
</reference>
<name>A0A1X6WZW8_9MICO</name>